<evidence type="ECO:0000256" key="5">
    <source>
        <dbReference type="ARBA" id="ARBA00022692"/>
    </source>
</evidence>
<feature type="signal peptide" evidence="12">
    <location>
        <begin position="1"/>
        <end position="30"/>
    </location>
</feature>
<dbReference type="Gene3D" id="2.40.170.20">
    <property type="entry name" value="TonB-dependent receptor, beta-barrel domain"/>
    <property type="match status" value="1"/>
</dbReference>
<protein>
    <submittedName>
        <fullName evidence="15">Ferrichrome-iron receptor</fullName>
    </submittedName>
</protein>
<organism evidence="15 16">
    <name type="scientific">Pseudomonas fragi</name>
    <dbReference type="NCBI Taxonomy" id="296"/>
    <lineage>
        <taxon>Bacteria</taxon>
        <taxon>Pseudomonadati</taxon>
        <taxon>Pseudomonadota</taxon>
        <taxon>Gammaproteobacteria</taxon>
        <taxon>Pseudomonadales</taxon>
        <taxon>Pseudomonadaceae</taxon>
        <taxon>Pseudomonas</taxon>
    </lineage>
</organism>
<dbReference type="InterPro" id="IPR012910">
    <property type="entry name" value="Plug_dom"/>
</dbReference>
<dbReference type="InterPro" id="IPR039426">
    <property type="entry name" value="TonB-dep_rcpt-like"/>
</dbReference>
<keyword evidence="8 15" id="KW-0675">Receptor</keyword>
<evidence type="ECO:0000256" key="4">
    <source>
        <dbReference type="ARBA" id="ARBA00022452"/>
    </source>
</evidence>
<comment type="subcellular location">
    <subcellularLocation>
        <location evidence="1 10">Cell outer membrane</location>
        <topology evidence="1 10">Multi-pass membrane protein</topology>
    </subcellularLocation>
</comment>
<dbReference type="InterPro" id="IPR036942">
    <property type="entry name" value="Beta-barrel_TonB_sf"/>
</dbReference>
<dbReference type="Gene3D" id="2.170.130.10">
    <property type="entry name" value="TonB-dependent receptor, plug domain"/>
    <property type="match status" value="1"/>
</dbReference>
<dbReference type="PANTHER" id="PTHR32552">
    <property type="entry name" value="FERRICHROME IRON RECEPTOR-RELATED"/>
    <property type="match status" value="1"/>
</dbReference>
<evidence type="ECO:0000256" key="7">
    <source>
        <dbReference type="ARBA" id="ARBA00023136"/>
    </source>
</evidence>
<feature type="domain" description="TonB-dependent receptor-like beta-barrel" evidence="13">
    <location>
        <begin position="241"/>
        <end position="684"/>
    </location>
</feature>
<evidence type="ECO:0000256" key="1">
    <source>
        <dbReference type="ARBA" id="ARBA00004571"/>
    </source>
</evidence>
<keyword evidence="3 10" id="KW-0813">Transport</keyword>
<proteinExistence type="inferred from homology"/>
<evidence type="ECO:0000259" key="14">
    <source>
        <dbReference type="Pfam" id="PF07715"/>
    </source>
</evidence>
<dbReference type="Pfam" id="PF07715">
    <property type="entry name" value="Plug"/>
    <property type="match status" value="1"/>
</dbReference>
<dbReference type="InterPro" id="IPR000531">
    <property type="entry name" value="Beta-barrel_TonB"/>
</dbReference>
<dbReference type="PANTHER" id="PTHR32552:SF85">
    <property type="entry name" value="BLL7968 PROTEIN"/>
    <property type="match status" value="1"/>
</dbReference>
<dbReference type="GO" id="GO:0015891">
    <property type="term" value="P:siderophore transport"/>
    <property type="evidence" value="ECO:0007669"/>
    <property type="project" value="InterPro"/>
</dbReference>
<feature type="chain" id="PRO_5019378769" evidence="12">
    <location>
        <begin position="31"/>
        <end position="716"/>
    </location>
</feature>
<keyword evidence="7 10" id="KW-0472">Membrane</keyword>
<keyword evidence="12" id="KW-0732">Signal</keyword>
<evidence type="ECO:0000256" key="2">
    <source>
        <dbReference type="ARBA" id="ARBA00009810"/>
    </source>
</evidence>
<sequence>MLQRKHGFKRAGFVPLGVCTGLVISCTVLAGESAPMQLPSIQVDGVQSAEDDTDYRAGYSSTADKTETPFLQQSQVVDTVTRQQLKDQAPQTLEDVIKFMPGVVVSNNFGGTQDSFIKRGFGNSDDGGVLRDGVRMPIGRNFQRVTTKRVEMLKGPASLLYGMQEPGGVINVITKKPQYQWNSTLGGTLSDQGGGDGWFDVTGPLGDSGFAFRLIGQNRDEDYWRNFGQNKSKLVAPSLSYESEDLSFLAAYEYNDYSNTLDRGALFYNGHHVGSRDKRLDEKWTRAQGQRQSLNTTTEYRLDPTSRVRLTTGWVYDHYNDYQADPSEYRPATGELTRRFRRNVGANRENAYLSLDWIGNKTWLGIDHDLVTGVDYETRREANGDFLQSSNVGGFYPADPQYGLLPPVGKVNPSNTNGKSHIKGQSLYVKDTIHLGEKWILAPGLRYQHYSIDSGAGLDFKQTTDEGESRLLPFLGLVYQMRDDLSLYGNYSQSFAPNEMETGTTFEGTYKSETGRQYEVGMKYDNGDWTSQLAVYDILKKNVQQNTGELDAFGNMIQRIAGEVQSNGLEWSMSGRLNAQWSVIANYAYTDARIKKDTRQTEGNRLFNVARHVGGAYLTYEVPADIFAGRLRLGSGARYVGKRAGDISNSFELPDYTTVDAFASWKTSHLLGKETSLQLNASNLTDRSYFVASGGNTRRVSWGEGRTLRLTGEVSF</sequence>
<name>A0A449IRJ8_PSEFR</name>
<keyword evidence="6 11" id="KW-0798">TonB box</keyword>
<dbReference type="InterPro" id="IPR037066">
    <property type="entry name" value="Plug_dom_sf"/>
</dbReference>
<gene>
    <name evidence="15" type="primary">fhuA_5</name>
    <name evidence="15" type="ORF">NCTC10754_04751</name>
</gene>
<dbReference type="GO" id="GO:0009279">
    <property type="term" value="C:cell outer membrane"/>
    <property type="evidence" value="ECO:0007669"/>
    <property type="project" value="UniProtKB-SubCell"/>
</dbReference>
<evidence type="ECO:0000256" key="6">
    <source>
        <dbReference type="ARBA" id="ARBA00023077"/>
    </source>
</evidence>
<evidence type="ECO:0000256" key="12">
    <source>
        <dbReference type="SAM" id="SignalP"/>
    </source>
</evidence>
<dbReference type="InterPro" id="IPR010105">
    <property type="entry name" value="TonB_sidphr_rcpt"/>
</dbReference>
<dbReference type="Pfam" id="PF00593">
    <property type="entry name" value="TonB_dep_Rec_b-barrel"/>
    <property type="match status" value="1"/>
</dbReference>
<evidence type="ECO:0000256" key="11">
    <source>
        <dbReference type="RuleBase" id="RU003357"/>
    </source>
</evidence>
<evidence type="ECO:0000256" key="10">
    <source>
        <dbReference type="PROSITE-ProRule" id="PRU01360"/>
    </source>
</evidence>
<dbReference type="EMBL" id="CAACYJ010000040">
    <property type="protein sequence ID" value="VFB22066.1"/>
    <property type="molecule type" value="Genomic_DNA"/>
</dbReference>
<dbReference type="CDD" id="cd01347">
    <property type="entry name" value="ligand_gated_channel"/>
    <property type="match status" value="1"/>
</dbReference>
<comment type="similarity">
    <text evidence="2 10 11">Belongs to the TonB-dependent receptor family.</text>
</comment>
<evidence type="ECO:0000256" key="8">
    <source>
        <dbReference type="ARBA" id="ARBA00023170"/>
    </source>
</evidence>
<evidence type="ECO:0000313" key="16">
    <source>
        <dbReference type="Proteomes" id="UP000330809"/>
    </source>
</evidence>
<keyword evidence="9 10" id="KW-0998">Cell outer membrane</keyword>
<accession>A0A449IRJ8</accession>
<dbReference type="GO" id="GO:0038023">
    <property type="term" value="F:signaling receptor activity"/>
    <property type="evidence" value="ECO:0007669"/>
    <property type="project" value="InterPro"/>
</dbReference>
<feature type="domain" description="TonB-dependent receptor plug" evidence="14">
    <location>
        <begin position="73"/>
        <end position="169"/>
    </location>
</feature>
<dbReference type="GO" id="GO:0015344">
    <property type="term" value="F:siderophore uptake transmembrane transporter activity"/>
    <property type="evidence" value="ECO:0007669"/>
    <property type="project" value="TreeGrafter"/>
</dbReference>
<evidence type="ECO:0000259" key="13">
    <source>
        <dbReference type="Pfam" id="PF00593"/>
    </source>
</evidence>
<keyword evidence="4 10" id="KW-1134">Transmembrane beta strand</keyword>
<evidence type="ECO:0000256" key="3">
    <source>
        <dbReference type="ARBA" id="ARBA00022448"/>
    </source>
</evidence>
<dbReference type="SUPFAM" id="SSF56935">
    <property type="entry name" value="Porins"/>
    <property type="match status" value="1"/>
</dbReference>
<keyword evidence="5 10" id="KW-0812">Transmembrane</keyword>
<dbReference type="PROSITE" id="PS51257">
    <property type="entry name" value="PROKAR_LIPOPROTEIN"/>
    <property type="match status" value="1"/>
</dbReference>
<dbReference type="NCBIfam" id="TIGR01783">
    <property type="entry name" value="TonB-siderophor"/>
    <property type="match status" value="1"/>
</dbReference>
<dbReference type="RefSeq" id="WP_133145023.1">
    <property type="nucleotide sequence ID" value="NZ_CAACYJ010000040.1"/>
</dbReference>
<dbReference type="Proteomes" id="UP000330809">
    <property type="component" value="Unassembled WGS sequence"/>
</dbReference>
<evidence type="ECO:0000256" key="9">
    <source>
        <dbReference type="ARBA" id="ARBA00023237"/>
    </source>
</evidence>
<reference evidence="15 16" key="1">
    <citation type="submission" date="2019-02" db="EMBL/GenBank/DDBJ databases">
        <authorList>
            <consortium name="Pathogen Informatics"/>
        </authorList>
    </citation>
    <scope>NUCLEOTIDE SEQUENCE [LARGE SCALE GENOMIC DNA]</scope>
    <source>
        <strain evidence="15 16">3012STDY7103891</strain>
    </source>
</reference>
<dbReference type="PROSITE" id="PS52016">
    <property type="entry name" value="TONB_DEPENDENT_REC_3"/>
    <property type="match status" value="1"/>
</dbReference>
<dbReference type="AlphaFoldDB" id="A0A449IRJ8"/>
<evidence type="ECO:0000313" key="15">
    <source>
        <dbReference type="EMBL" id="VFB22066.1"/>
    </source>
</evidence>